<evidence type="ECO:0000259" key="2">
    <source>
        <dbReference type="Pfam" id="PF04865"/>
    </source>
</evidence>
<dbReference type="RefSeq" id="WP_280615654.1">
    <property type="nucleotide sequence ID" value="NZ_JAROYP010000001.1"/>
</dbReference>
<evidence type="ECO:0000313" key="5">
    <source>
        <dbReference type="EMBL" id="MDH5159812.1"/>
    </source>
</evidence>
<proteinExistence type="inferred from homology"/>
<dbReference type="Pfam" id="PF26079">
    <property type="entry name" value="Baseplate_J_C"/>
    <property type="match status" value="1"/>
</dbReference>
<accession>A0AAW6SRC6</accession>
<dbReference type="PANTHER" id="PTHR37829">
    <property type="entry name" value="PHAGE-LIKE ELEMENT PBSX PROTEIN XKDT"/>
    <property type="match status" value="1"/>
</dbReference>
<evidence type="ECO:0000259" key="4">
    <source>
        <dbReference type="Pfam" id="PF26079"/>
    </source>
</evidence>
<organism evidence="5 6">
    <name type="scientific">Heyndrickxia oleronia</name>
    <dbReference type="NCBI Taxonomy" id="38875"/>
    <lineage>
        <taxon>Bacteria</taxon>
        <taxon>Bacillati</taxon>
        <taxon>Bacillota</taxon>
        <taxon>Bacilli</taxon>
        <taxon>Bacillales</taxon>
        <taxon>Bacillaceae</taxon>
        <taxon>Heyndrickxia</taxon>
    </lineage>
</organism>
<dbReference type="AlphaFoldDB" id="A0AAW6SRC6"/>
<dbReference type="InterPro" id="IPR058531">
    <property type="entry name" value="Baseplate_J_M"/>
</dbReference>
<dbReference type="EMBL" id="JAROYP010000001">
    <property type="protein sequence ID" value="MDH5159812.1"/>
    <property type="molecule type" value="Genomic_DNA"/>
</dbReference>
<evidence type="ECO:0000259" key="3">
    <source>
        <dbReference type="Pfam" id="PF26078"/>
    </source>
</evidence>
<name>A0AAW6SRC6_9BACI</name>
<dbReference type="PANTHER" id="PTHR37829:SF3">
    <property type="entry name" value="PROTEIN JAYE-RELATED"/>
    <property type="match status" value="1"/>
</dbReference>
<protein>
    <submittedName>
        <fullName evidence="5">Baseplate J/gp47 family protein</fullName>
    </submittedName>
</protein>
<feature type="domain" description="Baseplate J-like C-terminal" evidence="4">
    <location>
        <begin position="264"/>
        <end position="347"/>
    </location>
</feature>
<dbReference type="Pfam" id="PF04865">
    <property type="entry name" value="Baseplate_J"/>
    <property type="match status" value="1"/>
</dbReference>
<dbReference type="InterPro" id="IPR058530">
    <property type="entry name" value="Baseplate_J-like_C"/>
</dbReference>
<reference evidence="5" key="1">
    <citation type="submission" date="2023-03" db="EMBL/GenBank/DDBJ databases">
        <title>Bacterial isolates from washroom surfaces on a university campus.</title>
        <authorList>
            <person name="Holman D.B."/>
            <person name="Gzyl K.E."/>
            <person name="Taheri A.E."/>
        </authorList>
    </citation>
    <scope>NUCLEOTIDE SEQUENCE</scope>
    <source>
        <strain evidence="5">RD03</strain>
    </source>
</reference>
<dbReference type="InterPro" id="IPR006949">
    <property type="entry name" value="Barrel_Baseplate_J-like"/>
</dbReference>
<comment type="caution">
    <text evidence="5">The sequence shown here is derived from an EMBL/GenBank/DDBJ whole genome shotgun (WGS) entry which is preliminary data.</text>
</comment>
<sequence length="348" mass="36941">MAYETRTASEILDEMKSSVRDDVDKREGSVVHDMLAPPAEQIELLDYELEAIYLNGFADTADLPYLIRRAAEWGVDWKDAVKARGQVTITGTNDVVVPAGFRVYTDSGIYFQTVADVTITNDTATVEAEAVVGGIAGNIGIGEITQFVNTVAGVASVTNNDVFTGGIDAETRESLLARYLLKVRKPITSGNVYHYEKWATDVDGVATAKVFPLFDGPGTVKVVVIAADGRAPSPDVIENVAEHIAVERPIGATVTVVPVTEVAVNISAKLTLDGDLVPADVLDAVKASISAYLLMAAHSGIVRYSRVGEALLEVDGVLDYESLTVNDATANVQIAEDAVAVVGEVVLT</sequence>
<gene>
    <name evidence="5" type="ORF">P5X88_02625</name>
</gene>
<evidence type="ECO:0000256" key="1">
    <source>
        <dbReference type="ARBA" id="ARBA00038087"/>
    </source>
</evidence>
<feature type="domain" description="Baseplate J-like central" evidence="3">
    <location>
        <begin position="188"/>
        <end position="258"/>
    </location>
</feature>
<comment type="similarity">
    <text evidence="1">Belongs to the Mu gp47/PBSX XkdT family.</text>
</comment>
<feature type="domain" description="Baseplate protein J-like barrel" evidence="2">
    <location>
        <begin position="86"/>
        <end position="166"/>
    </location>
</feature>
<dbReference type="InterPro" id="IPR052399">
    <property type="entry name" value="Phage_Baseplate_Assmbl_Protein"/>
</dbReference>
<dbReference type="Pfam" id="PF26078">
    <property type="entry name" value="Baseplate_J_M"/>
    <property type="match status" value="1"/>
</dbReference>
<evidence type="ECO:0000313" key="6">
    <source>
        <dbReference type="Proteomes" id="UP001159179"/>
    </source>
</evidence>
<dbReference type="Proteomes" id="UP001159179">
    <property type="component" value="Unassembled WGS sequence"/>
</dbReference>